<evidence type="ECO:0000256" key="11">
    <source>
        <dbReference type="ARBA" id="ARBA00023317"/>
    </source>
</evidence>
<evidence type="ECO:0000256" key="6">
    <source>
        <dbReference type="ARBA" id="ARBA00022729"/>
    </source>
</evidence>
<dbReference type="SMART" id="SM00710">
    <property type="entry name" value="PbH1"/>
    <property type="match status" value="5"/>
</dbReference>
<dbReference type="InterPro" id="IPR011050">
    <property type="entry name" value="Pectin_lyase_fold/virulence"/>
</dbReference>
<accession>A0A0S4FPJ2</accession>
<evidence type="ECO:0000313" key="13">
    <source>
        <dbReference type="Proteomes" id="UP000062768"/>
    </source>
</evidence>
<keyword evidence="6" id="KW-0732">Signal</keyword>
<organism evidence="12 13">
    <name type="scientific">Methanobacterium formicicum</name>
    <dbReference type="NCBI Taxonomy" id="2162"/>
    <lineage>
        <taxon>Archaea</taxon>
        <taxon>Methanobacteriati</taxon>
        <taxon>Methanobacteriota</taxon>
        <taxon>Methanomada group</taxon>
        <taxon>Methanobacteria</taxon>
        <taxon>Methanobacteriales</taxon>
        <taxon>Methanobacteriaceae</taxon>
        <taxon>Methanobacterium</taxon>
    </lineage>
</organism>
<evidence type="ECO:0008006" key="14">
    <source>
        <dbReference type="Google" id="ProtNLM"/>
    </source>
</evidence>
<dbReference type="PATRIC" id="fig|2162.10.peg.1421"/>
<proteinExistence type="predicted"/>
<comment type="cofactor">
    <cofactor evidence="1">
        <name>pyruvate</name>
        <dbReference type="ChEBI" id="CHEBI:15361"/>
    </cofactor>
</comment>
<name>A0A0S4FPJ2_METFO</name>
<dbReference type="PANTHER" id="PTHR11319:SF35">
    <property type="entry name" value="OUTER MEMBRANE PROTEIN PMPC-RELATED"/>
    <property type="match status" value="1"/>
</dbReference>
<dbReference type="Proteomes" id="UP000062768">
    <property type="component" value="Chromosome I"/>
</dbReference>
<dbReference type="InterPro" id="IPR003368">
    <property type="entry name" value="POMP_repeat"/>
</dbReference>
<evidence type="ECO:0000256" key="2">
    <source>
        <dbReference type="ARBA" id="ARBA00004196"/>
    </source>
</evidence>
<dbReference type="InterPro" id="IPR006626">
    <property type="entry name" value="PbH1"/>
</dbReference>
<reference evidence="12" key="1">
    <citation type="submission" date="2014-09" db="EMBL/GenBank/DDBJ databases">
        <authorList>
            <person name="Wibberg D."/>
        </authorList>
    </citation>
    <scope>NUCLEOTIDE SEQUENCE [LARGE SCALE GENOMIC DNA]</scope>
    <source>
        <strain evidence="12">Mb9</strain>
    </source>
</reference>
<evidence type="ECO:0000256" key="5">
    <source>
        <dbReference type="ARBA" id="ARBA00022525"/>
    </source>
</evidence>
<dbReference type="NCBIfam" id="TIGR01376">
    <property type="entry name" value="POMP_repeat"/>
    <property type="match status" value="1"/>
</dbReference>
<dbReference type="Pfam" id="PF02415">
    <property type="entry name" value="Chlam_PMP"/>
    <property type="match status" value="3"/>
</dbReference>
<evidence type="ECO:0000256" key="4">
    <source>
        <dbReference type="ARBA" id="ARBA00004613"/>
    </source>
</evidence>
<dbReference type="InterPro" id="IPR012334">
    <property type="entry name" value="Pectin_lyas_fold"/>
</dbReference>
<keyword evidence="5" id="KW-0964">Secreted</keyword>
<keyword evidence="8" id="KW-0472">Membrane</keyword>
<gene>
    <name evidence="12" type="ORF">MB9_1358</name>
</gene>
<keyword evidence="13" id="KW-1185">Reference proteome</keyword>
<comment type="subcellular location">
    <subcellularLocation>
        <location evidence="2">Cell envelope</location>
    </subcellularLocation>
    <subcellularLocation>
        <location evidence="3">Cell outer membrane</location>
    </subcellularLocation>
    <subcellularLocation>
        <location evidence="4">Secreted</location>
    </subcellularLocation>
</comment>
<sequence length="595" mass="61628">MNFKQFKAMILILVFGLTVITVISSVSAADNDTIYVNGSWGNDSWDGLTWPTAKLTIKNATATVNNGGTIHIADGTYTGDENTNITLDKDVTFIGERQSGTILNGTDVYRIFLVRDGANVSLINLTLANGYADESLGAGVFNLGNLTVSGCTFTGNMAETGSAIFNANTLYVDNSIFNGNLGLSISSIFNDEDATAQVRNSVFTANGVDGDAGAIGNNGDLTLTGCTFTSNSASSAGAVMNTGTMNITGCTFNGNNATNEVGGAILNTGLLNINDSTFTGNTADDDGEAGGAIFNEGGTINIKNSTFTSNTADLSGGAIYSYNEGVLNIADSVFSSNYAQAGGALVNRGNSTITNTIFDSNRAEDGGAIINNQNMTITSSTFTGNQADMFGGAISNRHNLTVHFSRLVGNTPVDIYNSEATLDAEYNWWGTNFAGSDPVTAGRVSGATISRWLVLNLNPDPATINSKGTSTVTVDLLHDQLGNYYDPAYGHVPDGIVVDLTGTLGSLNPARLSLTSGRATSLFTASGVGSALITATLDNQTSSTRVTINAAGENTTNPTVNAATVEMQKTGTSPVGLILALLSIFSGAVLGRRKL</sequence>
<dbReference type="GO" id="GO:0005576">
    <property type="term" value="C:extracellular region"/>
    <property type="evidence" value="ECO:0007669"/>
    <property type="project" value="UniProtKB-SubCell"/>
</dbReference>
<keyword evidence="9" id="KW-0998">Cell outer membrane</keyword>
<dbReference type="GO" id="GO:0006520">
    <property type="term" value="P:amino acid metabolic process"/>
    <property type="evidence" value="ECO:0007669"/>
    <property type="project" value="InterPro"/>
</dbReference>
<evidence type="ECO:0000313" key="12">
    <source>
        <dbReference type="EMBL" id="CEL24995.1"/>
    </source>
</evidence>
<keyword evidence="11" id="KW-0670">Pyruvate</keyword>
<keyword evidence="10" id="KW-0456">Lyase</keyword>
<protein>
    <recommendedName>
        <fullName evidence="14">Adhesin-like protein</fullName>
    </recommendedName>
</protein>
<dbReference type="GO" id="GO:0016831">
    <property type="term" value="F:carboxy-lyase activity"/>
    <property type="evidence" value="ECO:0007669"/>
    <property type="project" value="UniProtKB-KW"/>
</dbReference>
<dbReference type="InterPro" id="IPR016104">
    <property type="entry name" value="Pyr-dep_his/arg-deCO2ase"/>
</dbReference>
<dbReference type="SUPFAM" id="SSF56271">
    <property type="entry name" value="Pyruvoyl-dependent histidine and arginine decarboxylases"/>
    <property type="match status" value="1"/>
</dbReference>
<evidence type="ECO:0000256" key="7">
    <source>
        <dbReference type="ARBA" id="ARBA00022793"/>
    </source>
</evidence>
<evidence type="ECO:0000256" key="8">
    <source>
        <dbReference type="ARBA" id="ARBA00023136"/>
    </source>
</evidence>
<dbReference type="PANTHER" id="PTHR11319">
    <property type="entry name" value="G PROTEIN-COUPLED RECEPTOR-RELATED"/>
    <property type="match status" value="1"/>
</dbReference>
<evidence type="ECO:0000256" key="9">
    <source>
        <dbReference type="ARBA" id="ARBA00023237"/>
    </source>
</evidence>
<keyword evidence="7" id="KW-0210">Decarboxylase</keyword>
<evidence type="ECO:0000256" key="10">
    <source>
        <dbReference type="ARBA" id="ARBA00023239"/>
    </source>
</evidence>
<dbReference type="Gene3D" id="2.160.20.10">
    <property type="entry name" value="Single-stranded right-handed beta-helix, Pectin lyase-like"/>
    <property type="match status" value="1"/>
</dbReference>
<evidence type="ECO:0000256" key="1">
    <source>
        <dbReference type="ARBA" id="ARBA00001928"/>
    </source>
</evidence>
<dbReference type="SUPFAM" id="SSF51126">
    <property type="entry name" value="Pectin lyase-like"/>
    <property type="match status" value="1"/>
</dbReference>
<dbReference type="EMBL" id="LN734822">
    <property type="protein sequence ID" value="CEL24995.1"/>
    <property type="molecule type" value="Genomic_DNA"/>
</dbReference>
<dbReference type="AlphaFoldDB" id="A0A0S4FPJ2"/>
<evidence type="ECO:0000256" key="3">
    <source>
        <dbReference type="ARBA" id="ARBA00004442"/>
    </source>
</evidence>